<comment type="caution">
    <text evidence="2">The sequence shown here is derived from an EMBL/GenBank/DDBJ whole genome shotgun (WGS) entry which is preliminary data.</text>
</comment>
<dbReference type="STRING" id="180088.A0A1J8PU51"/>
<dbReference type="Proteomes" id="UP000183567">
    <property type="component" value="Unassembled WGS sequence"/>
</dbReference>
<protein>
    <submittedName>
        <fullName evidence="2">Uncharacterized protein</fullName>
    </submittedName>
</protein>
<evidence type="ECO:0000313" key="3">
    <source>
        <dbReference type="Proteomes" id="UP000183567"/>
    </source>
</evidence>
<dbReference type="AlphaFoldDB" id="A0A1J8PU51"/>
<name>A0A1J8PU51_9AGAM</name>
<proteinExistence type="predicted"/>
<evidence type="ECO:0000313" key="2">
    <source>
        <dbReference type="EMBL" id="OJA12766.1"/>
    </source>
</evidence>
<reference evidence="2 3" key="1">
    <citation type="submission" date="2016-03" db="EMBL/GenBank/DDBJ databases">
        <title>Comparative genomics of the ectomycorrhizal sister species Rhizopogon vinicolor and Rhizopogon vesiculosus (Basidiomycota: Boletales) reveals a divergence of the mating type B locus.</title>
        <authorList>
            <person name="Mujic A.B."/>
            <person name="Kuo A."/>
            <person name="Tritt A."/>
            <person name="Lipzen A."/>
            <person name="Chen C."/>
            <person name="Johnson J."/>
            <person name="Sharma A."/>
            <person name="Barry K."/>
            <person name="Grigoriev I.V."/>
            <person name="Spatafora J.W."/>
        </authorList>
    </citation>
    <scope>NUCLEOTIDE SEQUENCE [LARGE SCALE GENOMIC DNA]</scope>
    <source>
        <strain evidence="2 3">AM-OR11-056</strain>
    </source>
</reference>
<feature type="chain" id="PRO_5009649484" evidence="1">
    <location>
        <begin position="24"/>
        <end position="340"/>
    </location>
</feature>
<dbReference type="EMBL" id="LVVM01004513">
    <property type="protein sequence ID" value="OJA12766.1"/>
    <property type="molecule type" value="Genomic_DNA"/>
</dbReference>
<dbReference type="OrthoDB" id="4179406at2759"/>
<sequence>MRVPLSILSLSILAFVMMRFSCTLRTAFTPICYLPFISKSALYAPLDPGHPKWADFPQLIEVQSSKLEQLLEDSLGGSEISLKIGASNFPTDYINLLTNLNLKPSHVLADLLTMLDKDAKKTAWSLMKITSKAGSAVDNIIVVNEIVMRAIQDAEKNAPPTYPSTDLNTSHTGPTAQEVTVSAFTYAMDIFSVTIQRLILEAEVSLHNLDTLEEEMLVVRKAVTREVFSVTGTGFLGKLHVDMVERQRERRLRWLDDFADYRKQAQGYVVAVLQTLKSTSKNMESLRKRVAAPELVGGRIPLHMHIWSIQNGLQRLRGIRVRAKEREDQVMERGLRFGAD</sequence>
<gene>
    <name evidence="2" type="ORF">AZE42_07919</name>
</gene>
<keyword evidence="1" id="KW-0732">Signal</keyword>
<accession>A0A1J8PU51</accession>
<keyword evidence="3" id="KW-1185">Reference proteome</keyword>
<evidence type="ECO:0000256" key="1">
    <source>
        <dbReference type="SAM" id="SignalP"/>
    </source>
</evidence>
<feature type="signal peptide" evidence="1">
    <location>
        <begin position="1"/>
        <end position="23"/>
    </location>
</feature>
<organism evidence="2 3">
    <name type="scientific">Rhizopogon vesiculosus</name>
    <dbReference type="NCBI Taxonomy" id="180088"/>
    <lineage>
        <taxon>Eukaryota</taxon>
        <taxon>Fungi</taxon>
        <taxon>Dikarya</taxon>
        <taxon>Basidiomycota</taxon>
        <taxon>Agaricomycotina</taxon>
        <taxon>Agaricomycetes</taxon>
        <taxon>Agaricomycetidae</taxon>
        <taxon>Boletales</taxon>
        <taxon>Suillineae</taxon>
        <taxon>Rhizopogonaceae</taxon>
        <taxon>Rhizopogon</taxon>
    </lineage>
</organism>